<comment type="caution">
    <text evidence="2">The sequence shown here is derived from an EMBL/GenBank/DDBJ whole genome shotgun (WGS) entry which is preliminary data.</text>
</comment>
<dbReference type="Proteomes" id="UP001604335">
    <property type="component" value="Unassembled WGS sequence"/>
</dbReference>
<sequence length="311" mass="33444">MSFGDWPVSLHSRFEGALVGGLVALHQLDRTWERDRRNLDAALQGALQLSEIVGAQAGPDPGLLALASLEPLMAGPGDQLGLALLPLLLRWFDRPLVLHQLWTQAMDQPLPEAVILGAEVLAWVLVHPNAATLEFSQGDREETEFDPAAHTAHTAHTAQTAHATHSAALSNALSNALWPSVVNILSDWQTLDRLALDWPQRLRAATPETLPILVALHSLRSSGGRWASSLARSQQQSASAVLWSGVLVGAVGGCAAIPADVGAIVPDRLLTRAIQGAQMLIDRWSGRLPQYPLADSIAEGDRLITHFRVGR</sequence>
<evidence type="ECO:0008006" key="4">
    <source>
        <dbReference type="Google" id="ProtNLM"/>
    </source>
</evidence>
<gene>
    <name evidence="2" type="ORF">VPK24_11655</name>
</gene>
<keyword evidence="3" id="KW-1185">Reference proteome</keyword>
<protein>
    <recommendedName>
        <fullName evidence="4">ADP-ribosylglycohydrolase</fullName>
    </recommendedName>
</protein>
<evidence type="ECO:0000256" key="1">
    <source>
        <dbReference type="SAM" id="MobiDB-lite"/>
    </source>
</evidence>
<name>A0ABW7CAW2_9CYAN</name>
<dbReference type="RefSeq" id="WP_393013521.1">
    <property type="nucleotide sequence ID" value="NZ_JAZAQF010000069.1"/>
</dbReference>
<feature type="region of interest" description="Disordered" evidence="1">
    <location>
        <begin position="138"/>
        <end position="161"/>
    </location>
</feature>
<proteinExistence type="predicted"/>
<reference evidence="3" key="1">
    <citation type="journal article" date="2024" name="Algal Res.">
        <title>Biochemical, toxicological and genomic investigation of a high-biomass producing Limnothrix strain isolated from Italian shallow drinking water reservoir.</title>
        <authorList>
            <person name="Simonazzi M."/>
            <person name="Shishido T.K."/>
            <person name="Delbaje E."/>
            <person name="Wahlsten M."/>
            <person name="Fewer D.P."/>
            <person name="Sivonen K."/>
            <person name="Pezzolesi L."/>
            <person name="Pistocchi R."/>
        </authorList>
    </citation>
    <scope>NUCLEOTIDE SEQUENCE [LARGE SCALE GENOMIC DNA]</scope>
    <source>
        <strain evidence="3">LRLZ20PSL1</strain>
    </source>
</reference>
<feature type="compositionally biased region" description="Low complexity" evidence="1">
    <location>
        <begin position="148"/>
        <end position="161"/>
    </location>
</feature>
<dbReference type="EMBL" id="JAZAQF010000069">
    <property type="protein sequence ID" value="MFG3818294.1"/>
    <property type="molecule type" value="Genomic_DNA"/>
</dbReference>
<organism evidence="2 3">
    <name type="scientific">Limnothrix redekei LRLZ20PSL1</name>
    <dbReference type="NCBI Taxonomy" id="3112953"/>
    <lineage>
        <taxon>Bacteria</taxon>
        <taxon>Bacillati</taxon>
        <taxon>Cyanobacteriota</taxon>
        <taxon>Cyanophyceae</taxon>
        <taxon>Pseudanabaenales</taxon>
        <taxon>Pseudanabaenaceae</taxon>
        <taxon>Limnothrix</taxon>
    </lineage>
</organism>
<accession>A0ABW7CAW2</accession>
<evidence type="ECO:0000313" key="3">
    <source>
        <dbReference type="Proteomes" id="UP001604335"/>
    </source>
</evidence>
<evidence type="ECO:0000313" key="2">
    <source>
        <dbReference type="EMBL" id="MFG3818294.1"/>
    </source>
</evidence>